<organism evidence="2 3">
    <name type="scientific">Xylona heveae (strain CBS 132557 / TC161)</name>
    <dbReference type="NCBI Taxonomy" id="1328760"/>
    <lineage>
        <taxon>Eukaryota</taxon>
        <taxon>Fungi</taxon>
        <taxon>Dikarya</taxon>
        <taxon>Ascomycota</taxon>
        <taxon>Pezizomycotina</taxon>
        <taxon>Xylonomycetes</taxon>
        <taxon>Xylonales</taxon>
        <taxon>Xylonaceae</taxon>
        <taxon>Xylona</taxon>
    </lineage>
</organism>
<evidence type="ECO:0000313" key="3">
    <source>
        <dbReference type="Proteomes" id="UP000076632"/>
    </source>
</evidence>
<dbReference type="GeneID" id="28895974"/>
<evidence type="ECO:0000313" key="2">
    <source>
        <dbReference type="EMBL" id="KZF25428.1"/>
    </source>
</evidence>
<feature type="compositionally biased region" description="Acidic residues" evidence="1">
    <location>
        <begin position="83"/>
        <end position="97"/>
    </location>
</feature>
<proteinExistence type="predicted"/>
<gene>
    <name evidence="2" type="ORF">L228DRAFT_236528</name>
</gene>
<dbReference type="InParanoid" id="A0A165IV01"/>
<name>A0A165IV01_XYLHT</name>
<protein>
    <submittedName>
        <fullName evidence="2">Uncharacterized protein</fullName>
    </submittedName>
</protein>
<dbReference type="Proteomes" id="UP000076632">
    <property type="component" value="Unassembled WGS sequence"/>
</dbReference>
<keyword evidence="3" id="KW-1185">Reference proteome</keyword>
<evidence type="ECO:0000256" key="1">
    <source>
        <dbReference type="SAM" id="MobiDB-lite"/>
    </source>
</evidence>
<feature type="compositionally biased region" description="Acidic residues" evidence="1">
    <location>
        <begin position="109"/>
        <end position="120"/>
    </location>
</feature>
<dbReference type="EMBL" id="KV407455">
    <property type="protein sequence ID" value="KZF25428.1"/>
    <property type="molecule type" value="Genomic_DNA"/>
</dbReference>
<sequence>MGSKPIDVSFPVIVAEEVTIELLVEADTTDVLQELVAVELFGVTGMVLIVPDAELAHEVEEALLGIVAFSEVEPPLKELLNVVDDDDDDDDDDDETGEIGGEVGKELEDGTSDAESEDVAVDSSEQEVRLLVELAALLGEGRTETAVPEEVVENGAVVVGYEDV</sequence>
<dbReference type="RefSeq" id="XP_018190983.1">
    <property type="nucleotide sequence ID" value="XM_018330837.1"/>
</dbReference>
<reference evidence="2 3" key="1">
    <citation type="journal article" date="2016" name="Fungal Biol.">
        <title>The genome of Xylona heveae provides a window into fungal endophytism.</title>
        <authorList>
            <person name="Gazis R."/>
            <person name="Kuo A."/>
            <person name="Riley R."/>
            <person name="LaButti K."/>
            <person name="Lipzen A."/>
            <person name="Lin J."/>
            <person name="Amirebrahimi M."/>
            <person name="Hesse C.N."/>
            <person name="Spatafora J.W."/>
            <person name="Henrissat B."/>
            <person name="Hainaut M."/>
            <person name="Grigoriev I.V."/>
            <person name="Hibbett D.S."/>
        </authorList>
    </citation>
    <scope>NUCLEOTIDE SEQUENCE [LARGE SCALE GENOMIC DNA]</scope>
    <source>
        <strain evidence="2 3">TC161</strain>
    </source>
</reference>
<feature type="region of interest" description="Disordered" evidence="1">
    <location>
        <begin position="82"/>
        <end position="124"/>
    </location>
</feature>
<dbReference type="AlphaFoldDB" id="A0A165IV01"/>
<accession>A0A165IV01</accession>